<dbReference type="CDD" id="cd23659">
    <property type="entry name" value="USP_At3g01520-like"/>
    <property type="match status" value="1"/>
</dbReference>
<dbReference type="InterPro" id="IPR006015">
    <property type="entry name" value="Universal_stress_UspA"/>
</dbReference>
<dbReference type="Proteomes" id="UP001164746">
    <property type="component" value="Chromosome 3"/>
</dbReference>
<gene>
    <name evidence="2" type="ORF">MAR_025120</name>
</gene>
<evidence type="ECO:0000313" key="2">
    <source>
        <dbReference type="EMBL" id="WAR00748.1"/>
    </source>
</evidence>
<dbReference type="InterPro" id="IPR006016">
    <property type="entry name" value="UspA"/>
</dbReference>
<organism evidence="2 3">
    <name type="scientific">Mya arenaria</name>
    <name type="common">Soft-shell clam</name>
    <dbReference type="NCBI Taxonomy" id="6604"/>
    <lineage>
        <taxon>Eukaryota</taxon>
        <taxon>Metazoa</taxon>
        <taxon>Spiralia</taxon>
        <taxon>Lophotrochozoa</taxon>
        <taxon>Mollusca</taxon>
        <taxon>Bivalvia</taxon>
        <taxon>Autobranchia</taxon>
        <taxon>Heteroconchia</taxon>
        <taxon>Euheterodonta</taxon>
        <taxon>Imparidentia</taxon>
        <taxon>Neoheterodontei</taxon>
        <taxon>Myida</taxon>
        <taxon>Myoidea</taxon>
        <taxon>Myidae</taxon>
        <taxon>Mya</taxon>
    </lineage>
</organism>
<keyword evidence="3" id="KW-1185">Reference proteome</keyword>
<protein>
    <recommendedName>
        <fullName evidence="1">UspA domain-containing protein</fullName>
    </recommendedName>
</protein>
<dbReference type="Pfam" id="PF00582">
    <property type="entry name" value="Usp"/>
    <property type="match status" value="1"/>
</dbReference>
<name>A0ABY7DSQ0_MYAAR</name>
<evidence type="ECO:0000313" key="3">
    <source>
        <dbReference type="Proteomes" id="UP001164746"/>
    </source>
</evidence>
<reference evidence="2" key="1">
    <citation type="submission" date="2022-11" db="EMBL/GenBank/DDBJ databases">
        <title>Centuries of genome instability and evolution in soft-shell clam transmissible cancer (bioRxiv).</title>
        <authorList>
            <person name="Hart S.F.M."/>
            <person name="Yonemitsu M.A."/>
            <person name="Giersch R.M."/>
            <person name="Beal B.F."/>
            <person name="Arriagada G."/>
            <person name="Davis B.W."/>
            <person name="Ostrander E.A."/>
            <person name="Goff S.P."/>
            <person name="Metzger M.J."/>
        </authorList>
    </citation>
    <scope>NUCLEOTIDE SEQUENCE</scope>
    <source>
        <strain evidence="2">MELC-2E11</strain>
        <tissue evidence="2">Siphon/mantle</tissue>
    </source>
</reference>
<dbReference type="PANTHER" id="PTHR46989:SF3">
    <property type="entry name" value="USPA DOMAIN-CONTAINING PROTEIN"/>
    <property type="match status" value="1"/>
</dbReference>
<dbReference type="PANTHER" id="PTHR46989">
    <property type="entry name" value="USP DOMAIN-CONTAINING PROTEIN"/>
    <property type="match status" value="1"/>
</dbReference>
<dbReference type="InterPro" id="IPR014729">
    <property type="entry name" value="Rossmann-like_a/b/a_fold"/>
</dbReference>
<evidence type="ECO:0000259" key="1">
    <source>
        <dbReference type="Pfam" id="PF00582"/>
    </source>
</evidence>
<sequence length="142" mass="15564">MEKTGGTRRVVVAIDDSVYSNLTMNWYAKNVWRPGDEVLLAWNVEPHPATFGTVNLMTGDPDVISKILSEQSVEGRVIQLHEAKAGPAIVHAAESENAGMIVCGSRGLSTLRRTFMGSVSDYILHHAHVPVLVCKFDPLQTH</sequence>
<accession>A0ABY7DSQ0</accession>
<feature type="domain" description="UspA" evidence="1">
    <location>
        <begin position="8"/>
        <end position="135"/>
    </location>
</feature>
<dbReference type="SUPFAM" id="SSF52402">
    <property type="entry name" value="Adenine nucleotide alpha hydrolases-like"/>
    <property type="match status" value="1"/>
</dbReference>
<dbReference type="Gene3D" id="3.40.50.620">
    <property type="entry name" value="HUPs"/>
    <property type="match status" value="1"/>
</dbReference>
<dbReference type="EMBL" id="CP111014">
    <property type="protein sequence ID" value="WAR00748.1"/>
    <property type="molecule type" value="Genomic_DNA"/>
</dbReference>
<dbReference type="PRINTS" id="PR01438">
    <property type="entry name" value="UNVRSLSTRESS"/>
</dbReference>
<proteinExistence type="predicted"/>